<feature type="compositionally biased region" description="Basic and acidic residues" evidence="1">
    <location>
        <begin position="151"/>
        <end position="160"/>
    </location>
</feature>
<dbReference type="AlphaFoldDB" id="F9XS06"/>
<dbReference type="Proteomes" id="UP000008062">
    <property type="component" value="Chromosome 20"/>
</dbReference>
<dbReference type="RefSeq" id="XP_003846911.1">
    <property type="nucleotide sequence ID" value="XM_003846863.1"/>
</dbReference>
<organism evidence="2 3">
    <name type="scientific">Zymoseptoria tritici (strain CBS 115943 / IPO323)</name>
    <name type="common">Speckled leaf blotch fungus</name>
    <name type="synonym">Septoria tritici</name>
    <dbReference type="NCBI Taxonomy" id="336722"/>
    <lineage>
        <taxon>Eukaryota</taxon>
        <taxon>Fungi</taxon>
        <taxon>Dikarya</taxon>
        <taxon>Ascomycota</taxon>
        <taxon>Pezizomycotina</taxon>
        <taxon>Dothideomycetes</taxon>
        <taxon>Dothideomycetidae</taxon>
        <taxon>Mycosphaerellales</taxon>
        <taxon>Mycosphaerellaceae</taxon>
        <taxon>Zymoseptoria</taxon>
    </lineage>
</organism>
<sequence>MDAFTIPGGRCVSRSTEPGLRCTRQLATKPDIPHLLGSLVFVQQQTMDPDLGTSAYLIFIGGAGCADHHLRQVDPAWSAIRAQFLKTGCTSAVCTSTFAPTTMTTIPPCKTKHLAEIDLLLRSPSPRTVRAYSNFNLSKIPNPRRPGASGHHLDPNHAYA</sequence>
<evidence type="ECO:0000313" key="3">
    <source>
        <dbReference type="Proteomes" id="UP000008062"/>
    </source>
</evidence>
<accession>F9XS06</accession>
<dbReference type="GeneID" id="13396734"/>
<keyword evidence="3" id="KW-1185">Reference proteome</keyword>
<dbReference type="InParanoid" id="F9XS06"/>
<dbReference type="KEGG" id="ztr:MYCGRDRAFT_97996"/>
<dbReference type="HOGENOM" id="CLU_1653533_0_0_1"/>
<proteinExistence type="predicted"/>
<evidence type="ECO:0000256" key="1">
    <source>
        <dbReference type="SAM" id="MobiDB-lite"/>
    </source>
</evidence>
<gene>
    <name evidence="2" type="ORF">MYCGRDRAFT_97996</name>
</gene>
<reference evidence="2 3" key="1">
    <citation type="journal article" date="2011" name="PLoS Genet.">
        <title>Finished genome of the fungal wheat pathogen Mycosphaerella graminicola reveals dispensome structure, chromosome plasticity, and stealth pathogenesis.</title>
        <authorList>
            <person name="Goodwin S.B."/>
            <person name="Ben M'barek S."/>
            <person name="Dhillon B."/>
            <person name="Wittenberg A.H.J."/>
            <person name="Crane C.F."/>
            <person name="Hane J.K."/>
            <person name="Foster A.J."/>
            <person name="Van der Lee T.A.J."/>
            <person name="Grimwood J."/>
            <person name="Aerts A."/>
            <person name="Antoniw J."/>
            <person name="Bailey A."/>
            <person name="Bluhm B."/>
            <person name="Bowler J."/>
            <person name="Bristow J."/>
            <person name="van der Burgt A."/>
            <person name="Canto-Canche B."/>
            <person name="Churchill A.C.L."/>
            <person name="Conde-Ferraez L."/>
            <person name="Cools H.J."/>
            <person name="Coutinho P.M."/>
            <person name="Csukai M."/>
            <person name="Dehal P."/>
            <person name="De Wit P."/>
            <person name="Donzelli B."/>
            <person name="van de Geest H.C."/>
            <person name="van Ham R.C.H.J."/>
            <person name="Hammond-Kosack K.E."/>
            <person name="Henrissat B."/>
            <person name="Kilian A."/>
            <person name="Kobayashi A.K."/>
            <person name="Koopmann E."/>
            <person name="Kourmpetis Y."/>
            <person name="Kuzniar A."/>
            <person name="Lindquist E."/>
            <person name="Lombard V."/>
            <person name="Maliepaard C."/>
            <person name="Martins N."/>
            <person name="Mehrabi R."/>
            <person name="Nap J.P.H."/>
            <person name="Ponomarenko A."/>
            <person name="Rudd J.J."/>
            <person name="Salamov A."/>
            <person name="Schmutz J."/>
            <person name="Schouten H.J."/>
            <person name="Shapiro H."/>
            <person name="Stergiopoulos I."/>
            <person name="Torriani S.F.F."/>
            <person name="Tu H."/>
            <person name="de Vries R.P."/>
            <person name="Waalwijk C."/>
            <person name="Ware S.B."/>
            <person name="Wiebenga A."/>
            <person name="Zwiers L.-H."/>
            <person name="Oliver R.P."/>
            <person name="Grigoriev I.V."/>
            <person name="Kema G.H.J."/>
        </authorList>
    </citation>
    <scope>NUCLEOTIDE SEQUENCE [LARGE SCALE GENOMIC DNA]</scope>
    <source>
        <strain evidence="3">CBS 115943 / IPO323</strain>
    </source>
</reference>
<protein>
    <submittedName>
        <fullName evidence="2">Uncharacterized protein</fullName>
    </submittedName>
</protein>
<evidence type="ECO:0000313" key="2">
    <source>
        <dbReference type="EMBL" id="EGP81887.1"/>
    </source>
</evidence>
<feature type="region of interest" description="Disordered" evidence="1">
    <location>
        <begin position="140"/>
        <end position="160"/>
    </location>
</feature>
<dbReference type="EMBL" id="CM001215">
    <property type="protein sequence ID" value="EGP81887.1"/>
    <property type="molecule type" value="Genomic_DNA"/>
</dbReference>
<name>F9XS06_ZYMTI</name>